<proteinExistence type="predicted"/>
<accession>A0ABY6M282</accession>
<sequence length="72" mass="8124">MKEHEYSNGEITVIWKPDVCQHSAVCLNLLPQVYNPGKRPWINLGDTPSELLRAQINACPSSALSYIENKEI</sequence>
<organism evidence="2 3">
    <name type="scientific">Flavobacterium agricola</name>
    <dbReference type="NCBI Taxonomy" id="2870839"/>
    <lineage>
        <taxon>Bacteria</taxon>
        <taxon>Pseudomonadati</taxon>
        <taxon>Bacteroidota</taxon>
        <taxon>Flavobacteriia</taxon>
        <taxon>Flavobacteriales</taxon>
        <taxon>Flavobacteriaceae</taxon>
        <taxon>Flavobacterium</taxon>
    </lineage>
</organism>
<name>A0ABY6M282_9FLAO</name>
<dbReference type="Proteomes" id="UP001163328">
    <property type="component" value="Chromosome"/>
</dbReference>
<dbReference type="Pfam" id="PF06902">
    <property type="entry name" value="Fer4_19"/>
    <property type="match status" value="1"/>
</dbReference>
<evidence type="ECO:0000259" key="1">
    <source>
        <dbReference type="Pfam" id="PF06902"/>
    </source>
</evidence>
<reference evidence="2" key="1">
    <citation type="submission" date="2021-08" db="EMBL/GenBank/DDBJ databases">
        <title>Flavobacterium sp. strain CC-SYL302.</title>
        <authorList>
            <person name="Lin S.-Y."/>
            <person name="Lee T.-H."/>
            <person name="Young C.-C."/>
        </authorList>
    </citation>
    <scope>NUCLEOTIDE SEQUENCE</scope>
    <source>
        <strain evidence="2">CC-SYL302</strain>
    </source>
</reference>
<feature type="domain" description="Divergent 4Fe-4S mono-cluster" evidence="1">
    <location>
        <begin position="6"/>
        <end position="68"/>
    </location>
</feature>
<gene>
    <name evidence="2" type="ORF">K5I29_02930</name>
</gene>
<dbReference type="RefSeq" id="WP_264434362.1">
    <property type="nucleotide sequence ID" value="NZ_CP081495.1"/>
</dbReference>
<evidence type="ECO:0000313" key="3">
    <source>
        <dbReference type="Proteomes" id="UP001163328"/>
    </source>
</evidence>
<protein>
    <submittedName>
        <fullName evidence="2">(4Fe-4S)-binding protein</fullName>
    </submittedName>
</protein>
<dbReference type="EMBL" id="CP081495">
    <property type="protein sequence ID" value="UYW01887.1"/>
    <property type="molecule type" value="Genomic_DNA"/>
</dbReference>
<keyword evidence="3" id="KW-1185">Reference proteome</keyword>
<dbReference type="InterPro" id="IPR010693">
    <property type="entry name" value="Divergent_4Fe-4S_mono-cluster"/>
</dbReference>
<evidence type="ECO:0000313" key="2">
    <source>
        <dbReference type="EMBL" id="UYW01887.1"/>
    </source>
</evidence>